<gene>
    <name evidence="3" type="ORF">OM076_07020</name>
</gene>
<dbReference type="InterPro" id="IPR011047">
    <property type="entry name" value="Quinoprotein_ADH-like_sf"/>
</dbReference>
<dbReference type="SUPFAM" id="SSF50998">
    <property type="entry name" value="Quinoprotein alcohol dehydrogenase-like"/>
    <property type="match status" value="2"/>
</dbReference>
<proteinExistence type="predicted"/>
<evidence type="ECO:0000313" key="4">
    <source>
        <dbReference type="Proteomes" id="UP001149140"/>
    </source>
</evidence>
<organism evidence="3 4">
    <name type="scientific">Solirubrobacter ginsenosidimutans</name>
    <dbReference type="NCBI Taxonomy" id="490573"/>
    <lineage>
        <taxon>Bacteria</taxon>
        <taxon>Bacillati</taxon>
        <taxon>Actinomycetota</taxon>
        <taxon>Thermoleophilia</taxon>
        <taxon>Solirubrobacterales</taxon>
        <taxon>Solirubrobacteraceae</taxon>
        <taxon>Solirubrobacter</taxon>
    </lineage>
</organism>
<dbReference type="PANTHER" id="PTHR31778">
    <property type="entry name" value="BUD SITE SELECTION PROTEIN RAX2"/>
    <property type="match status" value="1"/>
</dbReference>
<dbReference type="Proteomes" id="UP001149140">
    <property type="component" value="Unassembled WGS sequence"/>
</dbReference>
<dbReference type="PANTHER" id="PTHR31778:SF2">
    <property type="entry name" value="BUD SITE SELECTION PROTEIN RAX2"/>
    <property type="match status" value="1"/>
</dbReference>
<accession>A0A9X3S1B7</accession>
<dbReference type="RefSeq" id="WP_270038775.1">
    <property type="nucleotide sequence ID" value="NZ_JAPDOD010000004.1"/>
</dbReference>
<feature type="chain" id="PRO_5040943846" evidence="2">
    <location>
        <begin position="23"/>
        <end position="904"/>
    </location>
</feature>
<comment type="caution">
    <text evidence="3">The sequence shown here is derived from an EMBL/GenBank/DDBJ whole genome shotgun (WGS) entry which is preliminary data.</text>
</comment>
<dbReference type="GO" id="GO:1902929">
    <property type="term" value="C:plasma membrane of growing cell tip"/>
    <property type="evidence" value="ECO:0007669"/>
    <property type="project" value="TreeGrafter"/>
</dbReference>
<dbReference type="EMBL" id="JAPDOD010000004">
    <property type="protein sequence ID" value="MDA0160006.1"/>
    <property type="molecule type" value="Genomic_DNA"/>
</dbReference>
<feature type="region of interest" description="Disordered" evidence="1">
    <location>
        <begin position="735"/>
        <end position="766"/>
    </location>
</feature>
<evidence type="ECO:0000256" key="2">
    <source>
        <dbReference type="SAM" id="SignalP"/>
    </source>
</evidence>
<protein>
    <submittedName>
        <fullName evidence="3">Uncharacterized protein</fullName>
    </submittedName>
</protein>
<sequence>MPPRARALLAAALLALAAPSIAAAETPLPDTPDAEVWTTDGPVRTIATVGETTYLGGTFSYIGPPTGAAVSLDGAGHATPLGPVRGQVRVAISDGAGGVYLGGQLQVVGTKTASNLLHVLADGSIDPAFHPPAFSGGGGAFTQGVRALALSGQSLYVGGDFLHAGAAVRTALAAVDAADGHLLPFAPVFAESGDVASVNALAVDGTLLYAGGEFDHAGGGARQNLALLNAQGQLLSGIAGAEPDGTVEALAVQGPHLYVGGQFGKLGASAGAYLRRYSLFSDQPDPTWLPAPDGSVWSLAATGSAIYFAGYFTHAGKGAGAPRAGVAAVAIGDASATAWDPAPSGTLNGLSTARVSSLLVSGGAVYVGGSFTTLGGQPRSDLAAVDPATGAATAWDPSAGGDVSALAATPAGIVAGGSMASFGGVQRRNLAALGENGRPTPWRADTDGSVARLLADGDTLFAGGSFLHVNGVGRAHLAALSAVTGTPSSFEPKPDGDVYDLLLTPDHATLYVAGTFATLGQSAAVSRPHLAAVSTTTGDPTAWRPAPDQWVGRMAFAPDRSVLYVSGVFGHIGAQSPQLARRSIAALTLDAGVATAFEVVMPVGGIYDLLPLADDVYVAGSFTSLGGGKRNGFAAVGLDGIARPFDPHPLTNSGGVLAQTASGSLLIGGSFYGLAGATDRTSLAEVDPATGAPLPWNPRATGIPGMIAVAGRHVWVGGPGAIGTVADQGLARFTRPAAQPDGGTAEPGTDAGGGTDPGVPAAPASDITAPRLSAVSLTRKRFAVAKGATALTARAAAKGTALRLTLSEAATARLAIERALPGRRTGRACRRASRATAHRARCTRYVAAGALTRRLGAGAARIALSGRLGSKPLRPGRYRLVVSARDAAGNASAPATLAFTVVRR</sequence>
<keyword evidence="4" id="KW-1185">Reference proteome</keyword>
<evidence type="ECO:0000313" key="3">
    <source>
        <dbReference type="EMBL" id="MDA0160006.1"/>
    </source>
</evidence>
<feature type="signal peptide" evidence="2">
    <location>
        <begin position="1"/>
        <end position="22"/>
    </location>
</feature>
<keyword evidence="2" id="KW-0732">Signal</keyword>
<dbReference type="AlphaFoldDB" id="A0A9X3S1B7"/>
<name>A0A9X3S1B7_9ACTN</name>
<reference evidence="3" key="1">
    <citation type="submission" date="2022-10" db="EMBL/GenBank/DDBJ databases">
        <title>The WGS of Solirubrobacter ginsenosidimutans DSM 21036.</title>
        <authorList>
            <person name="Jiang Z."/>
        </authorList>
    </citation>
    <scope>NUCLEOTIDE SEQUENCE</scope>
    <source>
        <strain evidence="3">DSM 21036</strain>
    </source>
</reference>
<evidence type="ECO:0000256" key="1">
    <source>
        <dbReference type="SAM" id="MobiDB-lite"/>
    </source>
</evidence>